<accession>Q89VX3</accession>
<dbReference type="EnsemblBacteria" id="BAC46187">
    <property type="protein sequence ID" value="BAC46187"/>
    <property type="gene ID" value="BAC46187"/>
</dbReference>
<keyword evidence="2" id="KW-1185">Reference proteome</keyword>
<proteinExistence type="predicted"/>
<protein>
    <submittedName>
        <fullName evidence="1">Bsr0922 protein</fullName>
    </submittedName>
</protein>
<evidence type="ECO:0000313" key="2">
    <source>
        <dbReference type="Proteomes" id="UP000002526"/>
    </source>
</evidence>
<dbReference type="AlphaFoldDB" id="Q89VX3"/>
<organism evidence="1 2">
    <name type="scientific">Bradyrhizobium diazoefficiens (strain JCM 10833 / BCRC 13528 / IAM 13628 / NBRC 14792 / USDA 110)</name>
    <dbReference type="NCBI Taxonomy" id="224911"/>
    <lineage>
        <taxon>Bacteria</taxon>
        <taxon>Pseudomonadati</taxon>
        <taxon>Pseudomonadota</taxon>
        <taxon>Alphaproteobacteria</taxon>
        <taxon>Hyphomicrobiales</taxon>
        <taxon>Nitrobacteraceae</taxon>
        <taxon>Bradyrhizobium</taxon>
    </lineage>
</organism>
<dbReference type="Proteomes" id="UP000002526">
    <property type="component" value="Chromosome"/>
</dbReference>
<dbReference type="HOGENOM" id="CLU_2521032_0_0_5"/>
<evidence type="ECO:0000313" key="1">
    <source>
        <dbReference type="EMBL" id="BAC46187.1"/>
    </source>
</evidence>
<dbReference type="KEGG" id="bja:bsr0922"/>
<dbReference type="InParanoid" id="Q89VX3"/>
<name>Q89VX3_BRADU</name>
<gene>
    <name evidence="1" type="ordered locus">bsr0922</name>
</gene>
<sequence length="84" mass="9865">MCTGDFPRLLLSDISIRTLFELFPYESTCIPASDTARVYFGGSLFKRSDLREPLIGIRHRCRAVTSPWFRRARPDRCYFEMEIL</sequence>
<dbReference type="EMBL" id="BA000040">
    <property type="protein sequence ID" value="BAC46187.1"/>
    <property type="molecule type" value="Genomic_DNA"/>
</dbReference>
<reference evidence="2" key="1">
    <citation type="journal article" date="2002" name="DNA Res.">
        <title>Complete genomic sequence of nitrogen-fixing symbiotic bacterium Bradyrhizobium japonicum USDA110.</title>
        <authorList>
            <person name="Kaneko T."/>
            <person name="Nakamura Y."/>
            <person name="Sato S."/>
            <person name="Minamisawa K."/>
            <person name="Uchiumi T."/>
            <person name="Sasamoto S."/>
            <person name="Watanabe A."/>
            <person name="Idesawa K."/>
            <person name="Iriguchi M."/>
            <person name="Kawashima K."/>
            <person name="Kohara M."/>
            <person name="Matsumoto M."/>
            <person name="Shimpo S."/>
            <person name="Tsuruoka H."/>
            <person name="Wada T."/>
            <person name="Yamada M."/>
            <person name="Tabata S."/>
        </authorList>
    </citation>
    <scope>NUCLEOTIDE SEQUENCE [LARGE SCALE GENOMIC DNA]</scope>
    <source>
        <strain evidence="2">JCM 10833 / BCRC 13528 / IAM 13628 / NBRC 14792 / USDA 110</strain>
    </source>
</reference>